<accession>A0AAV2J2G0</accession>
<name>A0AAV2J2G0_KNICA</name>
<keyword evidence="2" id="KW-1185">Reference proteome</keyword>
<dbReference type="PANTHER" id="PTHR31751">
    <property type="entry name" value="SI:CH211-108C17.2-RELATED-RELATED"/>
    <property type="match status" value="1"/>
</dbReference>
<sequence>MGSKPIILKTVCKLIECEGEVSDPYDSDYVPPISLRGASQDMSPKTTLLPLLTGGSTFQVTAMCCSYTTMELDTMDIAGIVSGQKALLVWIEDIFHHFWYACQHTSTREEFMGVWRGALHHMRLWRINGTKSPFHVVLNRRWLKDIEKLLTFRTTSKLESFQNHVLMYAGKRFGFTYGADEVRTLLAALDYNLHNHRPVHVNSKGQVSKSLSVTL</sequence>
<evidence type="ECO:0000313" key="1">
    <source>
        <dbReference type="EMBL" id="CAL1571708.1"/>
    </source>
</evidence>
<proteinExistence type="predicted"/>
<dbReference type="EMBL" id="OZ035832">
    <property type="protein sequence ID" value="CAL1571708.1"/>
    <property type="molecule type" value="Genomic_DNA"/>
</dbReference>
<protein>
    <submittedName>
        <fullName evidence="1">Uncharacterized protein</fullName>
    </submittedName>
</protein>
<dbReference type="AlphaFoldDB" id="A0AAV2J2G0"/>
<organism evidence="1 2">
    <name type="scientific">Knipowitschia caucasica</name>
    <name type="common">Caucasian dwarf goby</name>
    <name type="synonym">Pomatoschistus caucasicus</name>
    <dbReference type="NCBI Taxonomy" id="637954"/>
    <lineage>
        <taxon>Eukaryota</taxon>
        <taxon>Metazoa</taxon>
        <taxon>Chordata</taxon>
        <taxon>Craniata</taxon>
        <taxon>Vertebrata</taxon>
        <taxon>Euteleostomi</taxon>
        <taxon>Actinopterygii</taxon>
        <taxon>Neopterygii</taxon>
        <taxon>Teleostei</taxon>
        <taxon>Neoteleostei</taxon>
        <taxon>Acanthomorphata</taxon>
        <taxon>Gobiaria</taxon>
        <taxon>Gobiiformes</taxon>
        <taxon>Gobioidei</taxon>
        <taxon>Gobiidae</taxon>
        <taxon>Gobiinae</taxon>
        <taxon>Knipowitschia</taxon>
    </lineage>
</organism>
<dbReference type="Proteomes" id="UP001497482">
    <property type="component" value="Chromosome 10"/>
</dbReference>
<gene>
    <name evidence="1" type="ORF">KC01_LOCUS3803</name>
</gene>
<evidence type="ECO:0000313" key="2">
    <source>
        <dbReference type="Proteomes" id="UP001497482"/>
    </source>
</evidence>
<reference evidence="1 2" key="1">
    <citation type="submission" date="2024-04" db="EMBL/GenBank/DDBJ databases">
        <authorList>
            <person name="Waldvogel A.-M."/>
            <person name="Schoenle A."/>
        </authorList>
    </citation>
    <scope>NUCLEOTIDE SEQUENCE [LARGE SCALE GENOMIC DNA]</scope>
</reference>
<dbReference type="PANTHER" id="PTHR31751:SF7">
    <property type="entry name" value="THAP-TYPE DOMAIN-CONTAINING PROTEIN"/>
    <property type="match status" value="1"/>
</dbReference>